<evidence type="ECO:0000313" key="7">
    <source>
        <dbReference type="EMBL" id="RYT79902.1"/>
    </source>
</evidence>
<evidence type="ECO:0000313" key="9">
    <source>
        <dbReference type="Proteomes" id="UP000286003"/>
    </source>
</evidence>
<dbReference type="Proteomes" id="UP000284772">
    <property type="component" value="Unassembled WGS sequence"/>
</dbReference>
<name>A0A412PE31_9BACE</name>
<dbReference type="EMBL" id="RCXO01000014">
    <property type="protein sequence ID" value="RYT79902.1"/>
    <property type="molecule type" value="Genomic_DNA"/>
</dbReference>
<dbReference type="PANTHER" id="PTHR23416">
    <property type="entry name" value="SIALIC ACID SYNTHASE-RELATED"/>
    <property type="match status" value="1"/>
</dbReference>
<dbReference type="GO" id="GO:0008374">
    <property type="term" value="F:O-acyltransferase activity"/>
    <property type="evidence" value="ECO:0007669"/>
    <property type="project" value="TreeGrafter"/>
</dbReference>
<evidence type="ECO:0000256" key="3">
    <source>
        <dbReference type="ARBA" id="ARBA00022737"/>
    </source>
</evidence>
<reference evidence="8 9" key="1">
    <citation type="submission" date="2018-08" db="EMBL/GenBank/DDBJ databases">
        <title>A genome reference for cultivated species of the human gut microbiota.</title>
        <authorList>
            <person name="Zou Y."/>
            <person name="Xue W."/>
            <person name="Luo G."/>
        </authorList>
    </citation>
    <scope>NUCLEOTIDE SEQUENCE [LARGE SCALE GENOMIC DNA]</scope>
    <source>
        <strain evidence="5 8">AF19-10AC</strain>
        <strain evidence="6 9">AF31-23</strain>
    </source>
</reference>
<dbReference type="Pfam" id="PF14602">
    <property type="entry name" value="Hexapep_2"/>
    <property type="match status" value="2"/>
</dbReference>
<dbReference type="RefSeq" id="WP_044534749.1">
    <property type="nucleotide sequence ID" value="NZ_BAABZC010000002.1"/>
</dbReference>
<evidence type="ECO:0000313" key="5">
    <source>
        <dbReference type="EMBL" id="RGT55867.1"/>
    </source>
</evidence>
<dbReference type="PANTHER" id="PTHR23416:SF23">
    <property type="entry name" value="ACETYLTRANSFERASE C18B11.09C-RELATED"/>
    <property type="match status" value="1"/>
</dbReference>
<evidence type="ECO:0000256" key="2">
    <source>
        <dbReference type="ARBA" id="ARBA00022679"/>
    </source>
</evidence>
<evidence type="ECO:0000256" key="4">
    <source>
        <dbReference type="ARBA" id="ARBA00023315"/>
    </source>
</evidence>
<dbReference type="EMBL" id="QRWT01000003">
    <property type="protein sequence ID" value="RGT55867.1"/>
    <property type="molecule type" value="Genomic_DNA"/>
</dbReference>
<dbReference type="EMBL" id="QRQM01000001">
    <property type="protein sequence ID" value="RHN10679.1"/>
    <property type="molecule type" value="Genomic_DNA"/>
</dbReference>
<dbReference type="InterPro" id="IPR001451">
    <property type="entry name" value="Hexapep"/>
</dbReference>
<dbReference type="InterPro" id="IPR051159">
    <property type="entry name" value="Hexapeptide_acetyltransf"/>
</dbReference>
<accession>A0A412PE31</accession>
<evidence type="ECO:0000256" key="1">
    <source>
        <dbReference type="ARBA" id="ARBA00007274"/>
    </source>
</evidence>
<dbReference type="AlphaFoldDB" id="A0A412PE31"/>
<sequence length="206" mass="23100">MDLTKIKNKIKYSPTWKRRIHHLMFCNARPRLWVKWFLNPLVFHHGKKAVIRRQTVMNVSPINQFRLGTHSTIEEYTIVDNGVGDVLIGDYTRIGLRSTIIGPVQIGNHVILAQNITISGLNHHYENPQLPIHQQGVATAAIRIEDNSWIGANSVITAGVQIGKHVVVGAGSVVTKNIPDYSIAVGNPAKVIKKYDFSLKKWISTK</sequence>
<dbReference type="CDD" id="cd04647">
    <property type="entry name" value="LbH_MAT_like"/>
    <property type="match status" value="1"/>
</dbReference>
<dbReference type="SUPFAM" id="SSF51161">
    <property type="entry name" value="Trimeric LpxA-like enzymes"/>
    <property type="match status" value="1"/>
</dbReference>
<gene>
    <name evidence="5" type="ORF">DWX27_06000</name>
    <name evidence="6" type="ORF">DWZ32_01295</name>
    <name evidence="7" type="ORF">EAJ06_11870</name>
</gene>
<dbReference type="PROSITE" id="PS00101">
    <property type="entry name" value="HEXAPEP_TRANSFERASES"/>
    <property type="match status" value="1"/>
</dbReference>
<keyword evidence="10" id="KW-1185">Reference proteome</keyword>
<evidence type="ECO:0000313" key="8">
    <source>
        <dbReference type="Proteomes" id="UP000284772"/>
    </source>
</evidence>
<dbReference type="InterPro" id="IPR018357">
    <property type="entry name" value="Hexapep_transf_CS"/>
</dbReference>
<dbReference type="OrthoDB" id="9812571at2"/>
<evidence type="ECO:0000313" key="6">
    <source>
        <dbReference type="EMBL" id="RHN10679.1"/>
    </source>
</evidence>
<comment type="caution">
    <text evidence="7">The sequence shown here is derived from an EMBL/GenBank/DDBJ whole genome shotgun (WGS) entry which is preliminary data.</text>
</comment>
<organism evidence="7 10">
    <name type="scientific">Bacteroides intestinalis</name>
    <dbReference type="NCBI Taxonomy" id="329854"/>
    <lineage>
        <taxon>Bacteria</taxon>
        <taxon>Pseudomonadati</taxon>
        <taxon>Bacteroidota</taxon>
        <taxon>Bacteroidia</taxon>
        <taxon>Bacteroidales</taxon>
        <taxon>Bacteroidaceae</taxon>
        <taxon>Bacteroides</taxon>
    </lineage>
</organism>
<dbReference type="GO" id="GO:0005829">
    <property type="term" value="C:cytosol"/>
    <property type="evidence" value="ECO:0007669"/>
    <property type="project" value="TreeGrafter"/>
</dbReference>
<dbReference type="Proteomes" id="UP000291191">
    <property type="component" value="Unassembled WGS sequence"/>
</dbReference>
<reference evidence="7 10" key="2">
    <citation type="journal article" date="2019" name="Science, e1252229">
        <title>Invertible promoters mediate bacterial phase variation, antibiotic resistance, and host adaptation in the gut.</title>
        <authorList>
            <person name="Jiang X."/>
            <person name="Hall A.B."/>
            <person name="Arthur T.D."/>
            <person name="Plichta D.R."/>
            <person name="Covington C.T."/>
            <person name="Poyet M."/>
            <person name="Crothers J."/>
            <person name="Moses P.L."/>
            <person name="Tolonen A.C."/>
            <person name="Vlamakis H."/>
            <person name="Alm E.J."/>
            <person name="Xavier R.J."/>
        </authorList>
    </citation>
    <scope>NUCLEOTIDE SEQUENCE [LARGE SCALE GENOMIC DNA]</scope>
    <source>
        <strain evidence="7">Bf_0095</strain>
        <strain evidence="10">bf_0095</strain>
    </source>
</reference>
<keyword evidence="3" id="KW-0677">Repeat</keyword>
<dbReference type="InterPro" id="IPR011004">
    <property type="entry name" value="Trimer_LpxA-like_sf"/>
</dbReference>
<dbReference type="Proteomes" id="UP000286003">
    <property type="component" value="Unassembled WGS sequence"/>
</dbReference>
<comment type="similarity">
    <text evidence="1">Belongs to the transferase hexapeptide repeat family.</text>
</comment>
<keyword evidence="2 7" id="KW-0808">Transferase</keyword>
<evidence type="ECO:0000313" key="10">
    <source>
        <dbReference type="Proteomes" id="UP000291191"/>
    </source>
</evidence>
<protein>
    <submittedName>
        <fullName evidence="7">Acyltransferase</fullName>
    </submittedName>
</protein>
<keyword evidence="4 7" id="KW-0012">Acyltransferase</keyword>
<proteinExistence type="inferred from homology"/>
<dbReference type="Gene3D" id="2.160.10.10">
    <property type="entry name" value="Hexapeptide repeat proteins"/>
    <property type="match status" value="1"/>
</dbReference>